<name>A0A0C3BDE8_PILCF</name>
<evidence type="ECO:0000256" key="1">
    <source>
        <dbReference type="SAM" id="MobiDB-lite"/>
    </source>
</evidence>
<dbReference type="AlphaFoldDB" id="A0A0C3BDE8"/>
<evidence type="ECO:0000313" key="2">
    <source>
        <dbReference type="EMBL" id="KIM75317.1"/>
    </source>
</evidence>
<keyword evidence="3" id="KW-1185">Reference proteome</keyword>
<reference evidence="3" key="2">
    <citation type="submission" date="2015-01" db="EMBL/GenBank/DDBJ databases">
        <title>Evolutionary Origins and Diversification of the Mycorrhizal Mutualists.</title>
        <authorList>
            <consortium name="DOE Joint Genome Institute"/>
            <consortium name="Mycorrhizal Genomics Consortium"/>
            <person name="Kohler A."/>
            <person name="Kuo A."/>
            <person name="Nagy L.G."/>
            <person name="Floudas D."/>
            <person name="Copeland A."/>
            <person name="Barry K.W."/>
            <person name="Cichocki N."/>
            <person name="Veneault-Fourrey C."/>
            <person name="LaButti K."/>
            <person name="Lindquist E.A."/>
            <person name="Lipzen A."/>
            <person name="Lundell T."/>
            <person name="Morin E."/>
            <person name="Murat C."/>
            <person name="Riley R."/>
            <person name="Ohm R."/>
            <person name="Sun H."/>
            <person name="Tunlid A."/>
            <person name="Henrissat B."/>
            <person name="Grigoriev I.V."/>
            <person name="Hibbett D.S."/>
            <person name="Martin F."/>
        </authorList>
    </citation>
    <scope>NUCLEOTIDE SEQUENCE [LARGE SCALE GENOMIC DNA]</scope>
    <source>
        <strain evidence="3">F 1598</strain>
    </source>
</reference>
<protein>
    <submittedName>
        <fullName evidence="2">Uncharacterized protein</fullName>
    </submittedName>
</protein>
<feature type="region of interest" description="Disordered" evidence="1">
    <location>
        <begin position="273"/>
        <end position="298"/>
    </location>
</feature>
<sequence length="298" mass="33079">MSPYSEDVASSSDGEGAPETLSLVQSKWNAKTLDNALNDFTAAEKERRKERNRTRDRKLKERAAQTRHSERVAEERDDAHARMERAMRDAEQEKEDEDEGEDEYGSESEDNFEGSSKGTNSEESEDEAMEMAEDGEDGIMVSDNDDASQDVTDEGGTKSNQSLARPKKNHHHLPDHLFTSAFTPQAQPSLSNLQPLASVSKTNNIVRKRKHRARAKDLIVGSRVIRTLADSSRSGLPTSITLPPPKVKKFMNRSLNIKGNQSRIKGWERRPANLGVSKRDGGPALGFVRGQQGVSFSS</sequence>
<dbReference type="InParanoid" id="A0A0C3BDE8"/>
<reference evidence="2 3" key="1">
    <citation type="submission" date="2014-04" db="EMBL/GenBank/DDBJ databases">
        <authorList>
            <consortium name="DOE Joint Genome Institute"/>
            <person name="Kuo A."/>
            <person name="Tarkka M."/>
            <person name="Buscot F."/>
            <person name="Kohler A."/>
            <person name="Nagy L.G."/>
            <person name="Floudas D."/>
            <person name="Copeland A."/>
            <person name="Barry K.W."/>
            <person name="Cichocki N."/>
            <person name="Veneault-Fourrey C."/>
            <person name="LaButti K."/>
            <person name="Lindquist E.A."/>
            <person name="Lipzen A."/>
            <person name="Lundell T."/>
            <person name="Morin E."/>
            <person name="Murat C."/>
            <person name="Sun H."/>
            <person name="Tunlid A."/>
            <person name="Henrissat B."/>
            <person name="Grigoriev I.V."/>
            <person name="Hibbett D.S."/>
            <person name="Martin F."/>
            <person name="Nordberg H.P."/>
            <person name="Cantor M.N."/>
            <person name="Hua S.X."/>
        </authorList>
    </citation>
    <scope>NUCLEOTIDE SEQUENCE [LARGE SCALE GENOMIC DNA]</scope>
    <source>
        <strain evidence="2 3">F 1598</strain>
    </source>
</reference>
<proteinExistence type="predicted"/>
<gene>
    <name evidence="2" type="ORF">PILCRDRAFT_827417</name>
</gene>
<dbReference type="EMBL" id="KN833048">
    <property type="protein sequence ID" value="KIM75317.1"/>
    <property type="molecule type" value="Genomic_DNA"/>
</dbReference>
<dbReference type="Proteomes" id="UP000054166">
    <property type="component" value="Unassembled WGS sequence"/>
</dbReference>
<dbReference type="OrthoDB" id="3253399at2759"/>
<evidence type="ECO:0000313" key="3">
    <source>
        <dbReference type="Proteomes" id="UP000054166"/>
    </source>
</evidence>
<feature type="compositionally biased region" description="Acidic residues" evidence="1">
    <location>
        <begin position="122"/>
        <end position="153"/>
    </location>
</feature>
<feature type="compositionally biased region" description="Acidic residues" evidence="1">
    <location>
        <begin position="92"/>
        <end position="112"/>
    </location>
</feature>
<dbReference type="HOGENOM" id="CLU_083050_0_0_1"/>
<accession>A0A0C3BDE8</accession>
<feature type="compositionally biased region" description="Basic and acidic residues" evidence="1">
    <location>
        <begin position="58"/>
        <end position="91"/>
    </location>
</feature>
<organism evidence="2 3">
    <name type="scientific">Piloderma croceum (strain F 1598)</name>
    <dbReference type="NCBI Taxonomy" id="765440"/>
    <lineage>
        <taxon>Eukaryota</taxon>
        <taxon>Fungi</taxon>
        <taxon>Dikarya</taxon>
        <taxon>Basidiomycota</taxon>
        <taxon>Agaricomycotina</taxon>
        <taxon>Agaricomycetes</taxon>
        <taxon>Agaricomycetidae</taxon>
        <taxon>Atheliales</taxon>
        <taxon>Atheliaceae</taxon>
        <taxon>Piloderma</taxon>
    </lineage>
</organism>
<dbReference type="STRING" id="765440.A0A0C3BDE8"/>
<feature type="region of interest" description="Disordered" evidence="1">
    <location>
        <begin position="1"/>
        <end position="21"/>
    </location>
</feature>
<feature type="region of interest" description="Disordered" evidence="1">
    <location>
        <begin position="37"/>
        <end position="175"/>
    </location>
</feature>